<dbReference type="PATRIC" id="fig|1121015.4.peg.308"/>
<feature type="domain" description="NADH:quinone oxidoreductase/Mrp antiporter transmembrane" evidence="7">
    <location>
        <begin position="130"/>
        <end position="421"/>
    </location>
</feature>
<keyword evidence="5" id="KW-1003">Cell membrane</keyword>
<comment type="similarity">
    <text evidence="5">Belongs to the complex I subunit 2 family.</text>
</comment>
<dbReference type="GO" id="GO:0050136">
    <property type="term" value="F:NADH dehydrogenase (quinone) (non-electrogenic) activity"/>
    <property type="evidence" value="ECO:0007669"/>
    <property type="project" value="UniProtKB-UniRule"/>
</dbReference>
<sequence length="482" mass="52188">MLPTIITSADLHTLIPELFVCAAAFALLMVDLFISPQRRGLTHFLALLILVAAAVLTARDMATGQTYAFSQFFVRDIASDVLKMGMYGVTALVFIYAKPYLVDRDLFKGEFYALILFALLGMMLMVSAGGMVTLYLGLELLALTSYGLVAMDRDNYASSEAAMKYFILGSLASGLLLYGMSMIYGATGSLQLNEIYAAAANSSEQTMLMFGVVFVVVGIGFKFGAAPFHMWLPDVYQGAPTAVTLFIGSVPKLAAFGMAYRLLESGVGPVDGEWRLMLAWLAALSLIIGNLIALAQTNLKRLLAYSTISHVGFLFMGLANATNTGYGAAMFYAIAYSIMAAAGFAAIILLSRRGFESDRISDFRGLWQRNPMYALMVLFIMASLAGVPPFLGFWAKLEVIRAALAGDLAWLAVLSVVCAVIGAFYYLRVIRAMFFEEAEGDGPQINADSHLRAVFVLNASALLVLGIFAEPIVNWCRLAFPA</sequence>
<dbReference type="AlphaFoldDB" id="A0A091B1E5"/>
<dbReference type="GO" id="GO:0048038">
    <property type="term" value="F:quinone binding"/>
    <property type="evidence" value="ECO:0007669"/>
    <property type="project" value="UniProtKB-KW"/>
</dbReference>
<comment type="subunit">
    <text evidence="5">NDH-1 is composed of 14 different subunits. Subunits NuoA, H, J, K, L, M, N constitute the membrane sector of the complex.</text>
</comment>
<dbReference type="EMBL" id="AVCI01000001">
    <property type="protein sequence ID" value="KFN44724.1"/>
    <property type="molecule type" value="Genomic_DNA"/>
</dbReference>
<feature type="transmembrane region" description="Helical" evidence="5">
    <location>
        <begin position="302"/>
        <end position="319"/>
    </location>
</feature>
<keyword evidence="5" id="KW-1278">Translocase</keyword>
<keyword evidence="2 5" id="KW-0812">Transmembrane</keyword>
<proteinExistence type="inferred from homology"/>
<keyword evidence="3 5" id="KW-1133">Transmembrane helix</keyword>
<dbReference type="EC" id="7.1.1.-" evidence="5"/>
<dbReference type="GO" id="GO:0008137">
    <property type="term" value="F:NADH dehydrogenase (ubiquinone) activity"/>
    <property type="evidence" value="ECO:0007669"/>
    <property type="project" value="InterPro"/>
</dbReference>
<feature type="transmembrane region" description="Helical" evidence="5">
    <location>
        <begin position="41"/>
        <end position="57"/>
    </location>
</feature>
<keyword evidence="5" id="KW-0830">Ubiquinone</keyword>
<evidence type="ECO:0000256" key="1">
    <source>
        <dbReference type="ARBA" id="ARBA00004127"/>
    </source>
</evidence>
<evidence type="ECO:0000256" key="3">
    <source>
        <dbReference type="ARBA" id="ARBA00022989"/>
    </source>
</evidence>
<feature type="transmembrane region" description="Helical" evidence="5">
    <location>
        <begin position="331"/>
        <end position="351"/>
    </location>
</feature>
<reference evidence="8 9" key="1">
    <citation type="submission" date="2013-09" db="EMBL/GenBank/DDBJ databases">
        <title>Genome sequencing of Arenimonas oryziterrae.</title>
        <authorList>
            <person name="Chen F."/>
            <person name="Wang G."/>
        </authorList>
    </citation>
    <scope>NUCLEOTIDE SEQUENCE [LARGE SCALE GENOMIC DNA]</scope>
    <source>
        <strain evidence="8 9">YC6267</strain>
    </source>
</reference>
<feature type="transmembrane region" description="Helical" evidence="5">
    <location>
        <begin position="163"/>
        <end position="187"/>
    </location>
</feature>
<comment type="caution">
    <text evidence="8">The sequence shown here is derived from an EMBL/GenBank/DDBJ whole genome shotgun (WGS) entry which is preliminary data.</text>
</comment>
<feature type="transmembrane region" description="Helical" evidence="5">
    <location>
        <begin position="453"/>
        <end position="473"/>
    </location>
</feature>
<feature type="transmembrane region" description="Helical" evidence="5">
    <location>
        <begin position="14"/>
        <end position="34"/>
    </location>
</feature>
<comment type="catalytic activity">
    <reaction evidence="5">
        <text>a quinone + NADH + 5 H(+)(in) = a quinol + NAD(+) + 4 H(+)(out)</text>
        <dbReference type="Rhea" id="RHEA:57888"/>
        <dbReference type="ChEBI" id="CHEBI:15378"/>
        <dbReference type="ChEBI" id="CHEBI:24646"/>
        <dbReference type="ChEBI" id="CHEBI:57540"/>
        <dbReference type="ChEBI" id="CHEBI:57945"/>
        <dbReference type="ChEBI" id="CHEBI:132124"/>
    </reaction>
</comment>
<evidence type="ECO:0000259" key="7">
    <source>
        <dbReference type="Pfam" id="PF00361"/>
    </source>
</evidence>
<feature type="transmembrane region" description="Helical" evidence="5">
    <location>
        <begin position="109"/>
        <end position="126"/>
    </location>
</feature>
<feature type="transmembrane region" description="Helical" evidence="5">
    <location>
        <begin position="274"/>
        <end position="295"/>
    </location>
</feature>
<dbReference type="GO" id="GO:0042773">
    <property type="term" value="P:ATP synthesis coupled electron transport"/>
    <property type="evidence" value="ECO:0007669"/>
    <property type="project" value="InterPro"/>
</dbReference>
<dbReference type="RefSeq" id="WP_022968895.1">
    <property type="nucleotide sequence ID" value="NZ_ATVD01000002.1"/>
</dbReference>
<evidence type="ECO:0000256" key="2">
    <source>
        <dbReference type="ARBA" id="ARBA00022692"/>
    </source>
</evidence>
<feature type="transmembrane region" description="Helical" evidence="5">
    <location>
        <begin position="408"/>
        <end position="427"/>
    </location>
</feature>
<dbReference type="PANTHER" id="PTHR22773">
    <property type="entry name" value="NADH DEHYDROGENASE"/>
    <property type="match status" value="1"/>
</dbReference>
<keyword evidence="4 5" id="KW-0472">Membrane</keyword>
<feature type="transmembrane region" description="Helical" evidence="5">
    <location>
        <begin position="77"/>
        <end position="97"/>
    </location>
</feature>
<dbReference type="InterPro" id="IPR010096">
    <property type="entry name" value="NADH-Q_OxRdtase_suN/2"/>
</dbReference>
<evidence type="ECO:0000256" key="4">
    <source>
        <dbReference type="ARBA" id="ARBA00023136"/>
    </source>
</evidence>
<comment type="function">
    <text evidence="5">NDH-1 shuttles electrons from NADH, via FMN and iron-sulfur (Fe-S) centers, to quinones in the respiratory chain. The immediate electron acceptor for the enzyme in this species is believed to be ubiquinone. Couples the redox reaction to proton translocation (for every two electrons transferred, four hydrogen ions are translocated across the cytoplasmic membrane), and thus conserves the redox energy in a proton gradient.</text>
</comment>
<dbReference type="NCBIfam" id="NF004442">
    <property type="entry name" value="PRK05777.1-5"/>
    <property type="match status" value="1"/>
</dbReference>
<dbReference type="GO" id="GO:0005886">
    <property type="term" value="C:plasma membrane"/>
    <property type="evidence" value="ECO:0007669"/>
    <property type="project" value="UniProtKB-SubCell"/>
</dbReference>
<feature type="transmembrane region" description="Helical" evidence="5">
    <location>
        <begin position="207"/>
        <end position="230"/>
    </location>
</feature>
<dbReference type="HAMAP" id="MF_00445">
    <property type="entry name" value="NDH1_NuoN_1"/>
    <property type="match status" value="1"/>
</dbReference>
<keyword evidence="5" id="KW-0520">NAD</keyword>
<organism evidence="8 9">
    <name type="scientific">Arenimonas oryziterrae DSM 21050 = YC6267</name>
    <dbReference type="NCBI Taxonomy" id="1121015"/>
    <lineage>
        <taxon>Bacteria</taxon>
        <taxon>Pseudomonadati</taxon>
        <taxon>Pseudomonadota</taxon>
        <taxon>Gammaproteobacteria</taxon>
        <taxon>Lysobacterales</taxon>
        <taxon>Lysobacteraceae</taxon>
        <taxon>Arenimonas</taxon>
    </lineage>
</organism>
<keyword evidence="5" id="KW-0813">Transport</keyword>
<feature type="transmembrane region" description="Helical" evidence="5">
    <location>
        <begin position="372"/>
        <end position="396"/>
    </location>
</feature>
<keyword evidence="5" id="KW-0874">Quinone</keyword>
<evidence type="ECO:0000256" key="6">
    <source>
        <dbReference type="RuleBase" id="RU000320"/>
    </source>
</evidence>
<dbReference type="GO" id="GO:0012505">
    <property type="term" value="C:endomembrane system"/>
    <property type="evidence" value="ECO:0007669"/>
    <property type="project" value="UniProtKB-SubCell"/>
</dbReference>
<dbReference type="eggNOG" id="COG1007">
    <property type="taxonomic scope" value="Bacteria"/>
</dbReference>
<dbReference type="InterPro" id="IPR001750">
    <property type="entry name" value="ND/Mrp_TM"/>
</dbReference>
<protein>
    <recommendedName>
        <fullName evidence="5">NADH-quinone oxidoreductase subunit N</fullName>
        <ecNumber evidence="5">7.1.1.-</ecNumber>
    </recommendedName>
    <alternativeName>
        <fullName evidence="5">NADH dehydrogenase I subunit N</fullName>
    </alternativeName>
    <alternativeName>
        <fullName evidence="5">NDH-1 subunit N</fullName>
    </alternativeName>
</protein>
<gene>
    <name evidence="5" type="primary">nuoN</name>
    <name evidence="8" type="ORF">N789_01555</name>
</gene>
<comment type="subcellular location">
    <subcellularLocation>
        <location evidence="5">Cell membrane</location>
        <topology evidence="5">Multi-pass membrane protein</topology>
    </subcellularLocation>
    <subcellularLocation>
        <location evidence="1">Endomembrane system</location>
        <topology evidence="1">Multi-pass membrane protein</topology>
    </subcellularLocation>
    <subcellularLocation>
        <location evidence="6">Membrane</location>
        <topology evidence="6">Multi-pass membrane protein</topology>
    </subcellularLocation>
</comment>
<keyword evidence="9" id="KW-1185">Reference proteome</keyword>
<dbReference type="Pfam" id="PF00361">
    <property type="entry name" value="Proton_antipo_M"/>
    <property type="match status" value="1"/>
</dbReference>
<dbReference type="OrthoDB" id="9768329at2"/>
<name>A0A091B1E5_9GAMM</name>
<accession>A0A091B1E5</accession>
<dbReference type="Proteomes" id="UP000029385">
    <property type="component" value="Unassembled WGS sequence"/>
</dbReference>
<evidence type="ECO:0000313" key="9">
    <source>
        <dbReference type="Proteomes" id="UP000029385"/>
    </source>
</evidence>
<evidence type="ECO:0000256" key="5">
    <source>
        <dbReference type="HAMAP-Rule" id="MF_00445"/>
    </source>
</evidence>
<dbReference type="NCBIfam" id="TIGR01770">
    <property type="entry name" value="NDH_I_N"/>
    <property type="match status" value="1"/>
</dbReference>
<evidence type="ECO:0000313" key="8">
    <source>
        <dbReference type="EMBL" id="KFN44724.1"/>
    </source>
</evidence>
<dbReference type="PRINTS" id="PR01434">
    <property type="entry name" value="NADHDHGNASE5"/>
</dbReference>
<dbReference type="STRING" id="1121015.GCA_000420545_01257"/>